<proteinExistence type="predicted"/>
<keyword evidence="4" id="KW-1185">Reference proteome</keyword>
<feature type="chain" id="PRO_5034643446" evidence="2">
    <location>
        <begin position="24"/>
        <end position="238"/>
    </location>
</feature>
<dbReference type="AlphaFoldDB" id="A0A8H3ZY38"/>
<evidence type="ECO:0000256" key="2">
    <source>
        <dbReference type="SAM" id="SignalP"/>
    </source>
</evidence>
<protein>
    <submittedName>
        <fullName evidence="3">Uncharacterized protein</fullName>
    </submittedName>
</protein>
<name>A0A8H3ZY38_9PEZI</name>
<keyword evidence="1" id="KW-0472">Membrane</keyword>
<accession>A0A8H3ZY38</accession>
<feature type="transmembrane region" description="Helical" evidence="1">
    <location>
        <begin position="202"/>
        <end position="221"/>
    </location>
</feature>
<evidence type="ECO:0000313" key="4">
    <source>
        <dbReference type="Proteomes" id="UP000434172"/>
    </source>
</evidence>
<sequence length="238" mass="25444">MKYPQPLLALLSLCLVSSNTVLAEDITTVPIYLPHYDAKSWSLVRGSVLSSNSKETTYTIFCAPQTPPNCDLALEFPFIFVEGQQTLDFHGTKTSTLIADLGCTLGETTAATCSGYSSLKSGYSNGKLTGPTEVSWTSSLTGSEVQWGVLTLADKPDKTEAMPTAAPTDGSNYDDFLYTGAISSSMPVETSPSAASRLETRWVIAASICTMLLASVIAYSYTIKIFMQTCTSAEAAFL</sequence>
<keyword evidence="1" id="KW-1133">Transmembrane helix</keyword>
<evidence type="ECO:0000256" key="1">
    <source>
        <dbReference type="SAM" id="Phobius"/>
    </source>
</evidence>
<keyword evidence="1" id="KW-0812">Transmembrane</keyword>
<evidence type="ECO:0000313" key="3">
    <source>
        <dbReference type="EMBL" id="KAF0329215.1"/>
    </source>
</evidence>
<keyword evidence="2" id="KW-0732">Signal</keyword>
<dbReference type="PANTHER" id="PTHR40640:SF1">
    <property type="entry name" value="ANCHORED GLYCOPROTEIN, PUTATIVE (AFU_ORTHOLOGUE AFUA_8G04860)-RELATED"/>
    <property type="match status" value="1"/>
</dbReference>
<dbReference type="PANTHER" id="PTHR40640">
    <property type="entry name" value="ANCHORED GLYCOPROTEIN, PUTATIVE (AFU_ORTHOLOGUE AFUA_8G04860)-RELATED"/>
    <property type="match status" value="1"/>
</dbReference>
<comment type="caution">
    <text evidence="3">The sequence shown here is derived from an EMBL/GenBank/DDBJ whole genome shotgun (WGS) entry which is preliminary data.</text>
</comment>
<organism evidence="3 4">
    <name type="scientific">Colletotrichum asianum</name>
    <dbReference type="NCBI Taxonomy" id="702518"/>
    <lineage>
        <taxon>Eukaryota</taxon>
        <taxon>Fungi</taxon>
        <taxon>Dikarya</taxon>
        <taxon>Ascomycota</taxon>
        <taxon>Pezizomycotina</taxon>
        <taxon>Sordariomycetes</taxon>
        <taxon>Hypocreomycetidae</taxon>
        <taxon>Glomerellales</taxon>
        <taxon>Glomerellaceae</taxon>
        <taxon>Colletotrichum</taxon>
        <taxon>Colletotrichum gloeosporioides species complex</taxon>
    </lineage>
</organism>
<gene>
    <name evidence="3" type="ORF">GQ607_003524</name>
</gene>
<dbReference type="EMBL" id="WOWK01000013">
    <property type="protein sequence ID" value="KAF0329215.1"/>
    <property type="molecule type" value="Genomic_DNA"/>
</dbReference>
<dbReference type="OrthoDB" id="4991875at2759"/>
<reference evidence="3 4" key="1">
    <citation type="submission" date="2019-12" db="EMBL/GenBank/DDBJ databases">
        <title>A genome sequence resource for the geographically widespread anthracnose pathogen Colletotrichum asianum.</title>
        <authorList>
            <person name="Meng Y."/>
        </authorList>
    </citation>
    <scope>NUCLEOTIDE SEQUENCE [LARGE SCALE GENOMIC DNA]</scope>
    <source>
        <strain evidence="3 4">ICMP 18580</strain>
    </source>
</reference>
<dbReference type="Proteomes" id="UP000434172">
    <property type="component" value="Unassembled WGS sequence"/>
</dbReference>
<feature type="signal peptide" evidence="2">
    <location>
        <begin position="1"/>
        <end position="23"/>
    </location>
</feature>